<dbReference type="PROSITE" id="PS50883">
    <property type="entry name" value="EAL"/>
    <property type="match status" value="1"/>
</dbReference>
<dbReference type="RefSeq" id="WP_110838480.1">
    <property type="nucleotide sequence ID" value="NZ_QJVJ01000001.1"/>
</dbReference>
<evidence type="ECO:0000313" key="3">
    <source>
        <dbReference type="Proteomes" id="UP000247476"/>
    </source>
</evidence>
<dbReference type="Gene3D" id="3.20.20.450">
    <property type="entry name" value="EAL domain"/>
    <property type="match status" value="1"/>
</dbReference>
<dbReference type="InterPro" id="IPR035919">
    <property type="entry name" value="EAL_sf"/>
</dbReference>
<dbReference type="EMBL" id="QJVJ01000001">
    <property type="protein sequence ID" value="PYI57439.1"/>
    <property type="molecule type" value="Genomic_DNA"/>
</dbReference>
<dbReference type="CDD" id="cd01948">
    <property type="entry name" value="EAL"/>
    <property type="match status" value="1"/>
</dbReference>
<name>A0A2V5KCS6_9BACL</name>
<dbReference type="GO" id="GO:0071111">
    <property type="term" value="F:cyclic-guanylate-specific phosphodiesterase activity"/>
    <property type="evidence" value="ECO:0007669"/>
    <property type="project" value="InterPro"/>
</dbReference>
<accession>A0A2V5KCS6</accession>
<keyword evidence="3" id="KW-1185">Reference proteome</keyword>
<dbReference type="OrthoDB" id="581425at2"/>
<protein>
    <recommendedName>
        <fullName evidence="1">EAL domain-containing protein</fullName>
    </recommendedName>
</protein>
<evidence type="ECO:0000259" key="1">
    <source>
        <dbReference type="PROSITE" id="PS50883"/>
    </source>
</evidence>
<dbReference type="AlphaFoldDB" id="A0A2V5KCS6"/>
<dbReference type="PANTHER" id="PTHR33121">
    <property type="entry name" value="CYCLIC DI-GMP PHOSPHODIESTERASE PDEF"/>
    <property type="match status" value="1"/>
</dbReference>
<dbReference type="PANTHER" id="PTHR33121:SF76">
    <property type="entry name" value="SIGNALING PROTEIN"/>
    <property type="match status" value="1"/>
</dbReference>
<reference evidence="2 3" key="1">
    <citation type="submission" date="2018-05" db="EMBL/GenBank/DDBJ databases">
        <title>Paenibacillus flagellatus sp. nov., isolated from selenium mineral soil.</title>
        <authorList>
            <person name="Dai X."/>
        </authorList>
    </citation>
    <scope>NUCLEOTIDE SEQUENCE [LARGE SCALE GENOMIC DNA]</scope>
    <source>
        <strain evidence="2 3">DXL2</strain>
    </source>
</reference>
<feature type="domain" description="EAL" evidence="1">
    <location>
        <begin position="188"/>
        <end position="438"/>
    </location>
</feature>
<dbReference type="SUPFAM" id="SSF141868">
    <property type="entry name" value="EAL domain-like"/>
    <property type="match status" value="1"/>
</dbReference>
<comment type="caution">
    <text evidence="2">The sequence shown here is derived from an EMBL/GenBank/DDBJ whole genome shotgun (WGS) entry which is preliminary data.</text>
</comment>
<dbReference type="InterPro" id="IPR050706">
    <property type="entry name" value="Cyclic-di-GMP_PDE-like"/>
</dbReference>
<organism evidence="2 3">
    <name type="scientific">Paenibacillus flagellatus</name>
    <dbReference type="NCBI Taxonomy" id="2211139"/>
    <lineage>
        <taxon>Bacteria</taxon>
        <taxon>Bacillati</taxon>
        <taxon>Bacillota</taxon>
        <taxon>Bacilli</taxon>
        <taxon>Bacillales</taxon>
        <taxon>Paenibacillaceae</taxon>
        <taxon>Paenibacillus</taxon>
    </lineage>
</organism>
<dbReference type="InterPro" id="IPR001633">
    <property type="entry name" value="EAL_dom"/>
</dbReference>
<dbReference type="Pfam" id="PF00563">
    <property type="entry name" value="EAL"/>
    <property type="match status" value="1"/>
</dbReference>
<dbReference type="Proteomes" id="UP000247476">
    <property type="component" value="Unassembled WGS sequence"/>
</dbReference>
<sequence>MTLVQNIKQHLKTVFSLPLPDRMLKYFPPSFTLRDPVLSLVDQSRRNGNKCAVLLLKLEGALPMTETYPADCLRRLEQSIRSAIVAVLPQFFRESDIIGAKHDHDEYVLFLSTNELLDYDVIHKMSQQLRLELERRLAAVYEATWSAPFRFVVGCSFISPDIADTTTAIRSAAQYAASVAHRRLPPDFCSAHLRLLDLIREEDIRVLAQPIMNLETGEVSGWEFLTRGPQNTPFHFPDELFEYAYQADLLAKLEMLVFKKAFREMERRGLKETVFLNVTAVSLAQRSFLEVLRQTMEQFPQTEPGQVVLEITERHRIDNYAHLSDILREYRSLGFRFAVDDAGSGFASLHSISEIGPDMVKIDRSLIRDIDRITSKQVMLRTILFMAEHINCQVIAEGVERPEEANVLFEHRVRMGQGFYFAKPAPLLYEEERYQLQKLKEKIIAQRQLGSA</sequence>
<gene>
    <name evidence="2" type="ORF">DLM86_03105</name>
</gene>
<dbReference type="SMART" id="SM00052">
    <property type="entry name" value="EAL"/>
    <property type="match status" value="1"/>
</dbReference>
<proteinExistence type="predicted"/>
<evidence type="ECO:0000313" key="2">
    <source>
        <dbReference type="EMBL" id="PYI57439.1"/>
    </source>
</evidence>